<dbReference type="NCBIfam" id="TIGR00051">
    <property type="entry name" value="YbgC/FadM family acyl-CoA thioesterase"/>
    <property type="match status" value="1"/>
</dbReference>
<dbReference type="Proteomes" id="UP000192923">
    <property type="component" value="Unassembled WGS sequence"/>
</dbReference>
<keyword evidence="2 4" id="KW-0378">Hydrolase</keyword>
<name>A0A1Y6D327_9GAMM</name>
<dbReference type="InterPro" id="IPR006683">
    <property type="entry name" value="Thioestr_dom"/>
</dbReference>
<dbReference type="Pfam" id="PF03061">
    <property type="entry name" value="4HBT"/>
    <property type="match status" value="1"/>
</dbReference>
<protein>
    <submittedName>
        <fullName evidence="4">Acyl-CoA thioester hydrolase</fullName>
    </submittedName>
</protein>
<dbReference type="InterPro" id="IPR029069">
    <property type="entry name" value="HotDog_dom_sf"/>
</dbReference>
<accession>A0A1Y6D327</accession>
<evidence type="ECO:0000313" key="5">
    <source>
        <dbReference type="Proteomes" id="UP000192923"/>
    </source>
</evidence>
<dbReference type="PROSITE" id="PS01328">
    <property type="entry name" value="4HBCOA_THIOESTERASE"/>
    <property type="match status" value="1"/>
</dbReference>
<sequence>MSRDHDGGEAVFRWPIRVYYEDTDAGGVVYHANYLKFFERARCEMLRAWGFELDKLREREDLLFVVRAVEMDFLRPAKFNELLCVTTAIEQAKAASLVFKQTVWRGDEALCRAKVKVACLAAAAFRPKPLPDSLLRCLRGD</sequence>
<evidence type="ECO:0000313" key="4">
    <source>
        <dbReference type="EMBL" id="SMF96810.1"/>
    </source>
</evidence>
<dbReference type="GO" id="GO:0047617">
    <property type="term" value="F:fatty acyl-CoA hydrolase activity"/>
    <property type="evidence" value="ECO:0007669"/>
    <property type="project" value="TreeGrafter"/>
</dbReference>
<dbReference type="SUPFAM" id="SSF54637">
    <property type="entry name" value="Thioesterase/thiol ester dehydrase-isomerase"/>
    <property type="match status" value="1"/>
</dbReference>
<dbReference type="InterPro" id="IPR050563">
    <property type="entry name" value="4-hydroxybenzoyl-CoA_TE"/>
</dbReference>
<evidence type="ECO:0000256" key="1">
    <source>
        <dbReference type="ARBA" id="ARBA00005953"/>
    </source>
</evidence>
<dbReference type="InterPro" id="IPR008272">
    <property type="entry name" value="HB-CoA_thioesterase_AS"/>
</dbReference>
<organism evidence="4 5">
    <name type="scientific">Methylomagnum ishizawai</name>
    <dbReference type="NCBI Taxonomy" id="1760988"/>
    <lineage>
        <taxon>Bacteria</taxon>
        <taxon>Pseudomonadati</taxon>
        <taxon>Pseudomonadota</taxon>
        <taxon>Gammaproteobacteria</taxon>
        <taxon>Methylococcales</taxon>
        <taxon>Methylococcaceae</taxon>
        <taxon>Methylomagnum</taxon>
    </lineage>
</organism>
<dbReference type="OrthoDB" id="9808429at2"/>
<comment type="similarity">
    <text evidence="1">Belongs to the 4-hydroxybenzoyl-CoA thioesterase family.</text>
</comment>
<dbReference type="PIRSF" id="PIRSF003230">
    <property type="entry name" value="YbgC"/>
    <property type="match status" value="1"/>
</dbReference>
<dbReference type="PANTHER" id="PTHR31793">
    <property type="entry name" value="4-HYDROXYBENZOYL-COA THIOESTERASE FAMILY MEMBER"/>
    <property type="match status" value="1"/>
</dbReference>
<dbReference type="Gene3D" id="3.10.129.10">
    <property type="entry name" value="Hotdog Thioesterase"/>
    <property type="match status" value="1"/>
</dbReference>
<dbReference type="STRING" id="1760988.SAMN02949497_4219"/>
<dbReference type="FunFam" id="3.10.129.10:FF:000004">
    <property type="entry name" value="Tol-pal system-associated acyl-CoA thioesterase"/>
    <property type="match status" value="1"/>
</dbReference>
<dbReference type="EMBL" id="FXAM01000001">
    <property type="protein sequence ID" value="SMF96810.1"/>
    <property type="molecule type" value="Genomic_DNA"/>
</dbReference>
<dbReference type="NCBIfam" id="TIGR02799">
    <property type="entry name" value="thio_ybgC"/>
    <property type="match status" value="1"/>
</dbReference>
<gene>
    <name evidence="4" type="ORF">SAMN02949497_4219</name>
</gene>
<dbReference type="AlphaFoldDB" id="A0A1Y6D327"/>
<evidence type="ECO:0000256" key="2">
    <source>
        <dbReference type="ARBA" id="ARBA00022801"/>
    </source>
</evidence>
<proteinExistence type="inferred from homology"/>
<reference evidence="4 5" key="1">
    <citation type="submission" date="2016-12" db="EMBL/GenBank/DDBJ databases">
        <authorList>
            <person name="Song W.-J."/>
            <person name="Kurnit D.M."/>
        </authorList>
    </citation>
    <scope>NUCLEOTIDE SEQUENCE [LARGE SCALE GENOMIC DNA]</scope>
    <source>
        <strain evidence="4 5">175</strain>
    </source>
</reference>
<feature type="domain" description="Thioesterase" evidence="3">
    <location>
        <begin position="26"/>
        <end position="111"/>
    </location>
</feature>
<dbReference type="PANTHER" id="PTHR31793:SF37">
    <property type="entry name" value="ACYL-COA THIOESTER HYDROLASE YBGC"/>
    <property type="match status" value="1"/>
</dbReference>
<dbReference type="InterPro" id="IPR006684">
    <property type="entry name" value="YbgC/YbaW"/>
</dbReference>
<keyword evidence="5" id="KW-1185">Reference proteome</keyword>
<dbReference type="CDD" id="cd00586">
    <property type="entry name" value="4HBT"/>
    <property type="match status" value="1"/>
</dbReference>
<evidence type="ECO:0000259" key="3">
    <source>
        <dbReference type="Pfam" id="PF03061"/>
    </source>
</evidence>
<dbReference type="InterPro" id="IPR014166">
    <property type="entry name" value="Tol-Pal_acyl-CoA_thioesterase"/>
</dbReference>
<dbReference type="RefSeq" id="WP_085215667.1">
    <property type="nucleotide sequence ID" value="NZ_FXAM01000001.1"/>
</dbReference>